<comment type="caution">
    <text evidence="12">The sequence shown here is derived from an EMBL/GenBank/DDBJ whole genome shotgun (WGS) entry which is preliminary data.</text>
</comment>
<comment type="subcellular location">
    <subcellularLocation>
        <location evidence="1">Secreted</location>
    </subcellularLocation>
</comment>
<proteinExistence type="inferred from homology"/>
<accession>A0A0F4Z203</accession>
<dbReference type="GO" id="GO:0045490">
    <property type="term" value="P:pectin catabolic process"/>
    <property type="evidence" value="ECO:0007669"/>
    <property type="project" value="UniProtKB-ARBA"/>
</dbReference>
<evidence type="ECO:0000256" key="8">
    <source>
        <dbReference type="ARBA" id="ARBA00023295"/>
    </source>
</evidence>
<evidence type="ECO:0000313" key="12">
    <source>
        <dbReference type="EMBL" id="KKA24385.1"/>
    </source>
</evidence>
<dbReference type="SMART" id="SM00710">
    <property type="entry name" value="PbH1"/>
    <property type="match status" value="3"/>
</dbReference>
<keyword evidence="13" id="KW-1185">Reference proteome</keyword>
<dbReference type="GO" id="GO:0005576">
    <property type="term" value="C:extracellular region"/>
    <property type="evidence" value="ECO:0007669"/>
    <property type="project" value="UniProtKB-SubCell"/>
</dbReference>
<gene>
    <name evidence="12" type="ORF">T310_1570</name>
</gene>
<dbReference type="InterPro" id="IPR011050">
    <property type="entry name" value="Pectin_lyase_fold/virulence"/>
</dbReference>
<dbReference type="GO" id="GO:0071555">
    <property type="term" value="P:cell wall organization"/>
    <property type="evidence" value="ECO:0007669"/>
    <property type="project" value="UniProtKB-KW"/>
</dbReference>
<reference evidence="12 13" key="1">
    <citation type="submission" date="2015-04" db="EMBL/GenBank/DDBJ databases">
        <authorList>
            <person name="Heijne W.H."/>
            <person name="Fedorova N.D."/>
            <person name="Nierman W.C."/>
            <person name="Vollebregt A.W."/>
            <person name="Zhao Z."/>
            <person name="Wu L."/>
            <person name="Kumar M."/>
            <person name="Stam H."/>
            <person name="van den Berg M.A."/>
            <person name="Pel H.J."/>
        </authorList>
    </citation>
    <scope>NUCLEOTIDE SEQUENCE [LARGE SCALE GENOMIC DNA]</scope>
    <source>
        <strain evidence="12 13">CBS 393.64</strain>
    </source>
</reference>
<evidence type="ECO:0000256" key="5">
    <source>
        <dbReference type="ARBA" id="ARBA00022737"/>
    </source>
</evidence>
<dbReference type="InterPro" id="IPR000743">
    <property type="entry name" value="Glyco_hydro_28"/>
</dbReference>
<evidence type="ECO:0000256" key="9">
    <source>
        <dbReference type="ARBA" id="ARBA00023316"/>
    </source>
</evidence>
<keyword evidence="5" id="KW-0677">Repeat</keyword>
<dbReference type="AlphaFoldDB" id="A0A0F4Z203"/>
<evidence type="ECO:0000313" key="13">
    <source>
        <dbReference type="Proteomes" id="UP000053958"/>
    </source>
</evidence>
<dbReference type="STRING" id="1408163.A0A0F4Z203"/>
<dbReference type="GeneID" id="25313921"/>
<name>A0A0F4Z203_RASE3</name>
<evidence type="ECO:0000256" key="2">
    <source>
        <dbReference type="ARBA" id="ARBA00008834"/>
    </source>
</evidence>
<dbReference type="Gene3D" id="2.160.20.10">
    <property type="entry name" value="Single-stranded right-handed beta-helix, Pectin lyase-like"/>
    <property type="match status" value="1"/>
</dbReference>
<dbReference type="InterPro" id="IPR012334">
    <property type="entry name" value="Pectin_lyas_fold"/>
</dbReference>
<evidence type="ECO:0000256" key="1">
    <source>
        <dbReference type="ARBA" id="ARBA00004613"/>
    </source>
</evidence>
<dbReference type="SUPFAM" id="SSF51126">
    <property type="entry name" value="Pectin lyase-like"/>
    <property type="match status" value="1"/>
</dbReference>
<evidence type="ECO:0000256" key="6">
    <source>
        <dbReference type="ARBA" id="ARBA00022801"/>
    </source>
</evidence>
<dbReference type="OrthoDB" id="187139at2759"/>
<keyword evidence="7" id="KW-0325">Glycoprotein</keyword>
<evidence type="ECO:0000256" key="7">
    <source>
        <dbReference type="ARBA" id="ARBA00023180"/>
    </source>
</evidence>
<dbReference type="GO" id="GO:0004650">
    <property type="term" value="F:polygalacturonase activity"/>
    <property type="evidence" value="ECO:0007669"/>
    <property type="project" value="InterPro"/>
</dbReference>
<dbReference type="RefSeq" id="XP_013330997.1">
    <property type="nucleotide sequence ID" value="XM_013475543.1"/>
</dbReference>
<dbReference type="PANTHER" id="PTHR31736:SF8">
    <property type="entry name" value="PUTATIVE (AFU_ORTHOLOGUE AFUA_7G06410)-RELATED"/>
    <property type="match status" value="1"/>
</dbReference>
<comment type="similarity">
    <text evidence="2 10">Belongs to the glycosyl hydrolase 28 family.</text>
</comment>
<protein>
    <submittedName>
        <fullName evidence="12">Exo-polygalacturonase</fullName>
    </submittedName>
</protein>
<dbReference type="Pfam" id="PF00295">
    <property type="entry name" value="Glyco_hydro_28"/>
    <property type="match status" value="1"/>
</dbReference>
<feature type="signal peptide" evidence="11">
    <location>
        <begin position="1"/>
        <end position="19"/>
    </location>
</feature>
<feature type="chain" id="PRO_5002482307" evidence="11">
    <location>
        <begin position="20"/>
        <end position="474"/>
    </location>
</feature>
<dbReference type="EMBL" id="LASV01000063">
    <property type="protein sequence ID" value="KKA24385.1"/>
    <property type="molecule type" value="Genomic_DNA"/>
</dbReference>
<evidence type="ECO:0000256" key="3">
    <source>
        <dbReference type="ARBA" id="ARBA00022525"/>
    </source>
</evidence>
<evidence type="ECO:0000256" key="11">
    <source>
        <dbReference type="SAM" id="SignalP"/>
    </source>
</evidence>
<sequence length="474" mass="51731">MLLKSSLLLLLGAASTAVGYVVNNGTSCYVYPESLTHFGQPVDDTPSILRAFELCGTNGSVILTDNTFHIDQVMNTTNLLNCDVELHGEMVWSTNVPYWLSHSYSVVYANLSTAWLFGGTNVTFRGFGKGRFNGNGQVWYDENRNNSNQPGRPISITIFNATNLYMDGLTWTQAQFWHTFVSHSQNVTMSNIFMKSVSNDHWFTVNTDGSDTWNSRDVFFYNWTVQGGDDCIAIKGNSTNIVAKNITCYNTHGMPIGSVGQLPGFPDYVKDIVFEDVHLINSTNGAWIKTWQGENRAVTNNGDAGGGGGGWVKNVTFRNFRIENVGQPISITQCVYGNDPEICDTSQFQVSDITWQNITGTSHFDITSSLHCSALVPCPGLKFIDVDIQTVNASKGLPSLPSLNLCANVIGSPNETGIPCDGFAPNNFPNVIYRNWPELANNTIVSVTVPPAQRDNCLHPGPDPAASGCAVSGE</sequence>
<keyword evidence="4 11" id="KW-0732">Signal</keyword>
<dbReference type="PANTHER" id="PTHR31736">
    <property type="match status" value="1"/>
</dbReference>
<dbReference type="InterPro" id="IPR006626">
    <property type="entry name" value="PbH1"/>
</dbReference>
<keyword evidence="6 10" id="KW-0378">Hydrolase</keyword>
<dbReference type="Proteomes" id="UP000053958">
    <property type="component" value="Unassembled WGS sequence"/>
</dbReference>
<evidence type="ECO:0000256" key="10">
    <source>
        <dbReference type="RuleBase" id="RU361169"/>
    </source>
</evidence>
<keyword evidence="3" id="KW-0964">Secreted</keyword>
<keyword evidence="9" id="KW-0961">Cell wall biogenesis/degradation</keyword>
<evidence type="ECO:0000256" key="4">
    <source>
        <dbReference type="ARBA" id="ARBA00022729"/>
    </source>
</evidence>
<organism evidence="12 13">
    <name type="scientific">Rasamsonia emersonii (strain ATCC 16479 / CBS 393.64 / IMI 116815)</name>
    <dbReference type="NCBI Taxonomy" id="1408163"/>
    <lineage>
        <taxon>Eukaryota</taxon>
        <taxon>Fungi</taxon>
        <taxon>Dikarya</taxon>
        <taxon>Ascomycota</taxon>
        <taxon>Pezizomycotina</taxon>
        <taxon>Eurotiomycetes</taxon>
        <taxon>Eurotiomycetidae</taxon>
        <taxon>Eurotiales</taxon>
        <taxon>Trichocomaceae</taxon>
        <taxon>Rasamsonia</taxon>
    </lineage>
</organism>
<keyword evidence="8 10" id="KW-0326">Glycosidase</keyword>